<accession>A0A075ART1</accession>
<dbReference type="Proteomes" id="UP000030755">
    <property type="component" value="Unassembled WGS sequence"/>
</dbReference>
<keyword evidence="3" id="KW-1185">Reference proteome</keyword>
<dbReference type="HOGENOM" id="CLU_1548490_0_0_1"/>
<dbReference type="EMBL" id="KE561094">
    <property type="protein sequence ID" value="EPZ32948.1"/>
    <property type="molecule type" value="Genomic_DNA"/>
</dbReference>
<dbReference type="GO" id="GO:0070042">
    <property type="term" value="F:rRNA (uridine-N3-)-methyltransferase activity"/>
    <property type="evidence" value="ECO:0007669"/>
    <property type="project" value="InterPro"/>
</dbReference>
<sequence>MGKNRKLKNALQRFQIQQSIIKSVQKPETNSFKSKKELKKLKINNPDYERIPIHIHSHTSQRSFIPFTKNSKILLVGEGNFSFAASLASLLEDASCIIATCYDEEPVLQEKYKDAADHIEKFKSLGGTVLFNIDATNLHSNPILKDTRFQKIVFNFPHFCSTLMQPTCIPILS</sequence>
<evidence type="ECO:0000313" key="3">
    <source>
        <dbReference type="Proteomes" id="UP000030755"/>
    </source>
</evidence>
<reference evidence="2 3" key="1">
    <citation type="journal article" date="2013" name="Curr. Biol.">
        <title>Shared signatures of parasitism and phylogenomics unite Cryptomycota and microsporidia.</title>
        <authorList>
            <person name="James T.Y."/>
            <person name="Pelin A."/>
            <person name="Bonen L."/>
            <person name="Ahrendt S."/>
            <person name="Sain D."/>
            <person name="Corradi N."/>
            <person name="Stajich J.E."/>
        </authorList>
    </citation>
    <scope>NUCLEOTIDE SEQUENCE [LARGE SCALE GENOMIC DNA]</scope>
    <source>
        <strain evidence="2 3">CSF55</strain>
    </source>
</reference>
<dbReference type="OrthoDB" id="273345at2759"/>
<name>A0A075ART1_ROZAC</name>
<evidence type="ECO:0000259" key="1">
    <source>
        <dbReference type="Pfam" id="PF10354"/>
    </source>
</evidence>
<dbReference type="PANTHER" id="PTHR11538">
    <property type="entry name" value="PHENYLALANYL-TRNA SYNTHETASE"/>
    <property type="match status" value="1"/>
</dbReference>
<dbReference type="Pfam" id="PF10354">
    <property type="entry name" value="BMT5-like"/>
    <property type="match status" value="1"/>
</dbReference>
<gene>
    <name evidence="2" type="ORF">O9G_005425</name>
</gene>
<dbReference type="AlphaFoldDB" id="A0A075ART1"/>
<evidence type="ECO:0000313" key="2">
    <source>
        <dbReference type="EMBL" id="EPZ32948.1"/>
    </source>
</evidence>
<feature type="domain" description="25S rRNA (uridine-N(3))-methyltransferase BMT5-like" evidence="1">
    <location>
        <begin position="74"/>
        <end position="160"/>
    </location>
</feature>
<organism evidence="2 3">
    <name type="scientific">Rozella allomycis (strain CSF55)</name>
    <dbReference type="NCBI Taxonomy" id="988480"/>
    <lineage>
        <taxon>Eukaryota</taxon>
        <taxon>Fungi</taxon>
        <taxon>Fungi incertae sedis</taxon>
        <taxon>Cryptomycota</taxon>
        <taxon>Cryptomycota incertae sedis</taxon>
        <taxon>Rozella</taxon>
    </lineage>
</organism>
<dbReference type="GO" id="GO:0070475">
    <property type="term" value="P:rRNA base methylation"/>
    <property type="evidence" value="ECO:0007669"/>
    <property type="project" value="InterPro"/>
</dbReference>
<dbReference type="PANTHER" id="PTHR11538:SF26">
    <property type="entry name" value="FERREDOXIN-FOLD ANTICODON-BINDING DOMAIN-CONTAINING PROTEIN 1"/>
    <property type="match status" value="1"/>
</dbReference>
<proteinExistence type="predicted"/>
<protein>
    <submittedName>
        <fullName evidence="2">DUF2431 domain-containing protein</fullName>
    </submittedName>
</protein>
<dbReference type="InterPro" id="IPR019446">
    <property type="entry name" value="BMT5-like"/>
</dbReference>
<dbReference type="GO" id="GO:0005737">
    <property type="term" value="C:cytoplasm"/>
    <property type="evidence" value="ECO:0007669"/>
    <property type="project" value="TreeGrafter"/>
</dbReference>
<dbReference type="STRING" id="988480.A0A075ART1"/>